<accession>A0ABD0LSH0</accession>
<dbReference type="EMBL" id="JACVVK020000028">
    <property type="protein sequence ID" value="KAK7502096.1"/>
    <property type="molecule type" value="Genomic_DNA"/>
</dbReference>
<protein>
    <submittedName>
        <fullName evidence="1">Uncharacterized protein</fullName>
    </submittedName>
</protein>
<keyword evidence="2" id="KW-1185">Reference proteome</keyword>
<reference evidence="1 2" key="1">
    <citation type="journal article" date="2023" name="Sci. Data">
        <title>Genome assembly of the Korean intertidal mud-creeper Batillaria attramentaria.</title>
        <authorList>
            <person name="Patra A.K."/>
            <person name="Ho P.T."/>
            <person name="Jun S."/>
            <person name="Lee S.J."/>
            <person name="Kim Y."/>
            <person name="Won Y.J."/>
        </authorList>
    </citation>
    <scope>NUCLEOTIDE SEQUENCE [LARGE SCALE GENOMIC DNA]</scope>
    <source>
        <strain evidence="1">Wonlab-2016</strain>
    </source>
</reference>
<evidence type="ECO:0000313" key="2">
    <source>
        <dbReference type="Proteomes" id="UP001519460"/>
    </source>
</evidence>
<organism evidence="1 2">
    <name type="scientific">Batillaria attramentaria</name>
    <dbReference type="NCBI Taxonomy" id="370345"/>
    <lineage>
        <taxon>Eukaryota</taxon>
        <taxon>Metazoa</taxon>
        <taxon>Spiralia</taxon>
        <taxon>Lophotrochozoa</taxon>
        <taxon>Mollusca</taxon>
        <taxon>Gastropoda</taxon>
        <taxon>Caenogastropoda</taxon>
        <taxon>Sorbeoconcha</taxon>
        <taxon>Cerithioidea</taxon>
        <taxon>Batillariidae</taxon>
        <taxon>Batillaria</taxon>
    </lineage>
</organism>
<sequence>MIHTFKAGLPHSLCIWSQYTTGTLFSLEVYTYPRSSANETGFAIGCISVCFGCGLRAAHWQGSGLISRQHTIAGPPEAVIPADSLGALSGGLHCIAFSCRRTTPTLQLSDHKSFWAKQAWKGVSLSHTVHWPGMISPARVIHPNVSEARLKPTQPSHALQLCRRS</sequence>
<comment type="caution">
    <text evidence="1">The sequence shown here is derived from an EMBL/GenBank/DDBJ whole genome shotgun (WGS) entry which is preliminary data.</text>
</comment>
<dbReference type="Proteomes" id="UP001519460">
    <property type="component" value="Unassembled WGS sequence"/>
</dbReference>
<gene>
    <name evidence="1" type="ORF">BaRGS_00006848</name>
</gene>
<evidence type="ECO:0000313" key="1">
    <source>
        <dbReference type="EMBL" id="KAK7502096.1"/>
    </source>
</evidence>
<proteinExistence type="predicted"/>
<name>A0ABD0LSH0_9CAEN</name>
<dbReference type="AlphaFoldDB" id="A0ABD0LSH0"/>